<feature type="signal peptide" evidence="3">
    <location>
        <begin position="1"/>
        <end position="23"/>
    </location>
</feature>
<feature type="compositionally biased region" description="Low complexity" evidence="1">
    <location>
        <begin position="122"/>
        <end position="176"/>
    </location>
</feature>
<reference evidence="4 5" key="1">
    <citation type="journal article" date="2015" name="ISME J.">
        <title>Draft Genome Sequence of Streptomyces incarnatus NRRL8089, which Produces the Nucleoside Antibiotic Sinefungin.</title>
        <authorList>
            <person name="Oshima K."/>
            <person name="Hattori M."/>
            <person name="Shimizu H."/>
            <person name="Fukuda K."/>
            <person name="Nemoto M."/>
            <person name="Inagaki K."/>
            <person name="Tamura T."/>
        </authorList>
    </citation>
    <scope>NUCLEOTIDE SEQUENCE [LARGE SCALE GENOMIC DNA]</scope>
    <source>
        <strain evidence="4 5">NRRL 8089</strain>
    </source>
</reference>
<keyword evidence="2" id="KW-1133">Transmembrane helix</keyword>
<keyword evidence="2" id="KW-0472">Membrane</keyword>
<dbReference type="NCBIfam" id="NF041528">
    <property type="entry name" value="strep_LAETG"/>
    <property type="match status" value="1"/>
</dbReference>
<feature type="chain" id="PRO_5045037737" evidence="3">
    <location>
        <begin position="24"/>
        <end position="221"/>
    </location>
</feature>
<evidence type="ECO:0000256" key="1">
    <source>
        <dbReference type="SAM" id="MobiDB-lite"/>
    </source>
</evidence>
<feature type="region of interest" description="Disordered" evidence="1">
    <location>
        <begin position="122"/>
        <end position="182"/>
    </location>
</feature>
<sequence>MRILGVASASAAVVLGLSSSAFACQIGDFSAEATCVGGKAQIVITDTDSSRTTAHITVFESNDAVDTKVAETNVKGSAKGTKTPIDVDWKAKTTYRVNVKVDAGGFHFDQFITPDLVTPAAACKTDTPTPTAPASTTPKPSPSTSAPAESATPTPSASASSSAPAATSSNAPSPAAGDSNLAETGASSNTGLIAGIAGALVVVGGGAVYFGMRRRGARGNG</sequence>
<feature type="transmembrane region" description="Helical" evidence="2">
    <location>
        <begin position="192"/>
        <end position="212"/>
    </location>
</feature>
<evidence type="ECO:0000313" key="5">
    <source>
        <dbReference type="Proteomes" id="UP000035366"/>
    </source>
</evidence>
<organism evidence="4 5">
    <name type="scientific">Streptomyces incarnatus</name>
    <dbReference type="NCBI Taxonomy" id="665007"/>
    <lineage>
        <taxon>Bacteria</taxon>
        <taxon>Bacillati</taxon>
        <taxon>Actinomycetota</taxon>
        <taxon>Actinomycetes</taxon>
        <taxon>Kitasatosporales</taxon>
        <taxon>Streptomycetaceae</taxon>
        <taxon>Streptomyces</taxon>
    </lineage>
</organism>
<proteinExistence type="predicted"/>
<keyword evidence="5" id="KW-1185">Reference proteome</keyword>
<accession>A0ABM5THV9</accession>
<name>A0ABM5THV9_9ACTN</name>
<dbReference type="NCBIfam" id="TIGR01167">
    <property type="entry name" value="LPXTG_anchor"/>
    <property type="match status" value="1"/>
</dbReference>
<keyword evidence="3" id="KW-0732">Signal</keyword>
<dbReference type="EMBL" id="CP011497">
    <property type="protein sequence ID" value="AKJ10484.1"/>
    <property type="molecule type" value="Genomic_DNA"/>
</dbReference>
<evidence type="ECO:0000256" key="2">
    <source>
        <dbReference type="SAM" id="Phobius"/>
    </source>
</evidence>
<dbReference type="PROSITE" id="PS51257">
    <property type="entry name" value="PROKAR_LIPOPROTEIN"/>
    <property type="match status" value="1"/>
</dbReference>
<keyword evidence="2" id="KW-0812">Transmembrane</keyword>
<protein>
    <submittedName>
        <fullName evidence="4">Membrane protein</fullName>
    </submittedName>
</protein>
<gene>
    <name evidence="4" type="ORF">ABB07_10780</name>
</gene>
<dbReference type="Proteomes" id="UP000035366">
    <property type="component" value="Chromosome"/>
</dbReference>
<evidence type="ECO:0000256" key="3">
    <source>
        <dbReference type="SAM" id="SignalP"/>
    </source>
</evidence>
<evidence type="ECO:0000313" key="4">
    <source>
        <dbReference type="EMBL" id="AKJ10484.1"/>
    </source>
</evidence>